<evidence type="ECO:0000313" key="2">
    <source>
        <dbReference type="Proteomes" id="UP000239576"/>
    </source>
</evidence>
<evidence type="ECO:0000313" key="1">
    <source>
        <dbReference type="EMBL" id="PSB32461.1"/>
    </source>
</evidence>
<sequence>MTAAKKKRLNLDLTPEAYDLLQKLADESGKNMAEVLRTGLALYNIAQEQRHVGRTLGVVEGDRVVKEILIT</sequence>
<evidence type="ECO:0008006" key="3">
    <source>
        <dbReference type="Google" id="ProtNLM"/>
    </source>
</evidence>
<comment type="caution">
    <text evidence="1">The sequence shown here is derived from an EMBL/GenBank/DDBJ whole genome shotgun (WGS) entry which is preliminary data.</text>
</comment>
<dbReference type="AlphaFoldDB" id="A0A2T1EIE3"/>
<dbReference type="RefSeq" id="WP_106255324.1">
    <property type="nucleotide sequence ID" value="NZ_CAWNSW010000015.1"/>
</dbReference>
<gene>
    <name evidence="1" type="ORF">C7B82_05575</name>
</gene>
<keyword evidence="2" id="KW-1185">Reference proteome</keyword>
<dbReference type="OrthoDB" id="532618at2"/>
<reference evidence="2" key="1">
    <citation type="submission" date="2018-02" db="EMBL/GenBank/DDBJ databases">
        <authorList>
            <person name="Moore K."/>
            <person name="Momper L."/>
        </authorList>
    </citation>
    <scope>NUCLEOTIDE SEQUENCE [LARGE SCALE GENOMIC DNA]</scope>
    <source>
        <strain evidence="2">ULC18</strain>
    </source>
</reference>
<organism evidence="1 2">
    <name type="scientific">Stenomitos frigidus ULC18</name>
    <dbReference type="NCBI Taxonomy" id="2107698"/>
    <lineage>
        <taxon>Bacteria</taxon>
        <taxon>Bacillati</taxon>
        <taxon>Cyanobacteriota</taxon>
        <taxon>Cyanophyceae</taxon>
        <taxon>Leptolyngbyales</taxon>
        <taxon>Leptolyngbyaceae</taxon>
        <taxon>Stenomitos</taxon>
    </lineage>
</organism>
<protein>
    <recommendedName>
        <fullName evidence="3">Ribbon-helix-helix protein CopG domain-containing protein</fullName>
    </recommendedName>
</protein>
<proteinExistence type="predicted"/>
<accession>A0A2T1EIE3</accession>
<name>A0A2T1EIE3_9CYAN</name>
<reference evidence="1 2" key="2">
    <citation type="submission" date="2018-03" db="EMBL/GenBank/DDBJ databases">
        <title>The ancient ancestry and fast evolution of plastids.</title>
        <authorList>
            <person name="Moore K.R."/>
            <person name="Magnabosco C."/>
            <person name="Momper L."/>
            <person name="Gold D.A."/>
            <person name="Bosak T."/>
            <person name="Fournier G.P."/>
        </authorList>
    </citation>
    <scope>NUCLEOTIDE SEQUENCE [LARGE SCALE GENOMIC DNA]</scope>
    <source>
        <strain evidence="1 2">ULC18</strain>
    </source>
</reference>
<dbReference type="Proteomes" id="UP000239576">
    <property type="component" value="Unassembled WGS sequence"/>
</dbReference>
<dbReference type="EMBL" id="PVWK01000027">
    <property type="protein sequence ID" value="PSB32461.1"/>
    <property type="molecule type" value="Genomic_DNA"/>
</dbReference>